<dbReference type="PANTHER" id="PTHR43168:SF2">
    <property type="entry name" value="LARGE RIBOSOMAL SUBUNIT PROTEIN BL33C"/>
    <property type="match status" value="1"/>
</dbReference>
<accession>A0A660LHU4</accession>
<dbReference type="GO" id="GO:0005840">
    <property type="term" value="C:ribosome"/>
    <property type="evidence" value="ECO:0007669"/>
    <property type="project" value="UniProtKB-KW"/>
</dbReference>
<dbReference type="Proteomes" id="UP000278962">
    <property type="component" value="Unassembled WGS sequence"/>
</dbReference>
<dbReference type="OrthoDB" id="21586at2"/>
<evidence type="ECO:0000313" key="7">
    <source>
        <dbReference type="Proteomes" id="UP000278962"/>
    </source>
</evidence>
<evidence type="ECO:0000256" key="3">
    <source>
        <dbReference type="ARBA" id="ARBA00023274"/>
    </source>
</evidence>
<keyword evidence="3 5" id="KW-0687">Ribonucleoprotein</keyword>
<dbReference type="SUPFAM" id="SSF57829">
    <property type="entry name" value="Zn-binding ribosomal proteins"/>
    <property type="match status" value="1"/>
</dbReference>
<dbReference type="NCBIfam" id="NF001764">
    <property type="entry name" value="PRK00504.1"/>
    <property type="match status" value="1"/>
</dbReference>
<reference evidence="6 7" key="1">
    <citation type="submission" date="2018-10" db="EMBL/GenBank/DDBJ databases">
        <title>Genomic Encyclopedia of Archaeal and Bacterial Type Strains, Phase II (KMG-II): from individual species to whole genera.</title>
        <authorList>
            <person name="Goeker M."/>
        </authorList>
    </citation>
    <scope>NUCLEOTIDE SEQUENCE [LARGE SCALE GENOMIC DNA]</scope>
    <source>
        <strain evidence="6 7">DSM 14954</strain>
    </source>
</reference>
<dbReference type="HAMAP" id="MF_00294">
    <property type="entry name" value="Ribosomal_bL33"/>
    <property type="match status" value="1"/>
</dbReference>
<dbReference type="AlphaFoldDB" id="A0A660LHU4"/>
<dbReference type="NCBIfam" id="TIGR01023">
    <property type="entry name" value="rpmG_bact"/>
    <property type="match status" value="1"/>
</dbReference>
<dbReference type="Pfam" id="PF00471">
    <property type="entry name" value="Ribosomal_L33"/>
    <property type="match status" value="1"/>
</dbReference>
<dbReference type="GO" id="GO:0005737">
    <property type="term" value="C:cytoplasm"/>
    <property type="evidence" value="ECO:0007669"/>
    <property type="project" value="UniProtKB-ARBA"/>
</dbReference>
<dbReference type="InterPro" id="IPR018264">
    <property type="entry name" value="Ribosomal_bL33_CS"/>
</dbReference>
<dbReference type="NCBIfam" id="NF001860">
    <property type="entry name" value="PRK00595.1"/>
    <property type="match status" value="1"/>
</dbReference>
<dbReference type="InterPro" id="IPR001705">
    <property type="entry name" value="Ribosomal_bL33"/>
</dbReference>
<dbReference type="RefSeq" id="WP_121251688.1">
    <property type="nucleotide sequence ID" value="NZ_RBIL01000001.1"/>
</dbReference>
<dbReference type="PROSITE" id="PS00582">
    <property type="entry name" value="RIBOSOMAL_L33"/>
    <property type="match status" value="1"/>
</dbReference>
<comment type="similarity">
    <text evidence="1 5">Belongs to the bacterial ribosomal protein bL33 family.</text>
</comment>
<dbReference type="EMBL" id="RBIL01000001">
    <property type="protein sequence ID" value="RKQ93503.1"/>
    <property type="molecule type" value="Genomic_DNA"/>
</dbReference>
<gene>
    <name evidence="5" type="primary">rpmG</name>
    <name evidence="6" type="ORF">C8N24_3371</name>
</gene>
<comment type="caution">
    <text evidence="6">The sequence shown here is derived from an EMBL/GenBank/DDBJ whole genome shotgun (WGS) entry which is preliminary data.</text>
</comment>
<keyword evidence="7" id="KW-1185">Reference proteome</keyword>
<evidence type="ECO:0000256" key="1">
    <source>
        <dbReference type="ARBA" id="ARBA00007596"/>
    </source>
</evidence>
<evidence type="ECO:0000313" key="6">
    <source>
        <dbReference type="EMBL" id="RKQ93503.1"/>
    </source>
</evidence>
<sequence>MARGDVRIAVTLACEDCKRRNYQTKKSKRNNPDRITLRKYCKWCRKHTGHRETR</sequence>
<dbReference type="InterPro" id="IPR011332">
    <property type="entry name" value="Ribosomal_zn-bd"/>
</dbReference>
<dbReference type="Gene3D" id="2.20.28.120">
    <property type="entry name" value="Ribosomal protein L33"/>
    <property type="match status" value="1"/>
</dbReference>
<keyword evidence="2 5" id="KW-0689">Ribosomal protein</keyword>
<protein>
    <recommendedName>
        <fullName evidence="4 5">Large ribosomal subunit protein bL33</fullName>
    </recommendedName>
</protein>
<evidence type="ECO:0000256" key="4">
    <source>
        <dbReference type="ARBA" id="ARBA00035176"/>
    </source>
</evidence>
<name>A0A660LHU4_9ACTN</name>
<organism evidence="6 7">
    <name type="scientific">Solirubrobacter pauli</name>
    <dbReference type="NCBI Taxonomy" id="166793"/>
    <lineage>
        <taxon>Bacteria</taxon>
        <taxon>Bacillati</taxon>
        <taxon>Actinomycetota</taxon>
        <taxon>Thermoleophilia</taxon>
        <taxon>Solirubrobacterales</taxon>
        <taxon>Solirubrobacteraceae</taxon>
        <taxon>Solirubrobacter</taxon>
    </lineage>
</organism>
<dbReference type="GO" id="GO:0003735">
    <property type="term" value="F:structural constituent of ribosome"/>
    <property type="evidence" value="ECO:0007669"/>
    <property type="project" value="InterPro"/>
</dbReference>
<evidence type="ECO:0000256" key="5">
    <source>
        <dbReference type="HAMAP-Rule" id="MF_00294"/>
    </source>
</evidence>
<dbReference type="PANTHER" id="PTHR43168">
    <property type="entry name" value="50S RIBOSOMAL PROTEIN L33, CHLOROPLASTIC"/>
    <property type="match status" value="1"/>
</dbReference>
<evidence type="ECO:0000256" key="2">
    <source>
        <dbReference type="ARBA" id="ARBA00022980"/>
    </source>
</evidence>
<dbReference type="InterPro" id="IPR038584">
    <property type="entry name" value="Ribosomal_bL33_sf"/>
</dbReference>
<dbReference type="GO" id="GO:0006412">
    <property type="term" value="P:translation"/>
    <property type="evidence" value="ECO:0007669"/>
    <property type="project" value="UniProtKB-UniRule"/>
</dbReference>
<dbReference type="GO" id="GO:1990904">
    <property type="term" value="C:ribonucleoprotein complex"/>
    <property type="evidence" value="ECO:0007669"/>
    <property type="project" value="UniProtKB-KW"/>
</dbReference>
<proteinExistence type="inferred from homology"/>